<reference evidence="1 2" key="1">
    <citation type="journal article" date="2018" name="Mol. Plant">
        <title>The genome of Artemisia annua provides insight into the evolution of Asteraceae family and artemisinin biosynthesis.</title>
        <authorList>
            <person name="Shen Q."/>
            <person name="Zhang L."/>
            <person name="Liao Z."/>
            <person name="Wang S."/>
            <person name="Yan T."/>
            <person name="Shi P."/>
            <person name="Liu M."/>
            <person name="Fu X."/>
            <person name="Pan Q."/>
            <person name="Wang Y."/>
            <person name="Lv Z."/>
            <person name="Lu X."/>
            <person name="Zhang F."/>
            <person name="Jiang W."/>
            <person name="Ma Y."/>
            <person name="Chen M."/>
            <person name="Hao X."/>
            <person name="Li L."/>
            <person name="Tang Y."/>
            <person name="Lv G."/>
            <person name="Zhou Y."/>
            <person name="Sun X."/>
            <person name="Brodelius P.E."/>
            <person name="Rose J.K.C."/>
            <person name="Tang K."/>
        </authorList>
    </citation>
    <scope>NUCLEOTIDE SEQUENCE [LARGE SCALE GENOMIC DNA]</scope>
    <source>
        <strain evidence="2">cv. Huhao1</strain>
        <tissue evidence="1">Leaf</tissue>
    </source>
</reference>
<name>A0A2U1NKY2_ARTAN</name>
<gene>
    <name evidence="1" type="ORF">CTI12_AA254980</name>
</gene>
<proteinExistence type="predicted"/>
<dbReference type="PANTHER" id="PTHR10492:SF92">
    <property type="entry name" value="ATP-DEPENDENT DNA HELICASE"/>
    <property type="match status" value="1"/>
</dbReference>
<comment type="caution">
    <text evidence="1">The sequence shown here is derived from an EMBL/GenBank/DDBJ whole genome shotgun (WGS) entry which is preliminary data.</text>
</comment>
<dbReference type="STRING" id="35608.A0A2U1NKY2"/>
<evidence type="ECO:0000313" key="2">
    <source>
        <dbReference type="Proteomes" id="UP000245207"/>
    </source>
</evidence>
<organism evidence="1 2">
    <name type="scientific">Artemisia annua</name>
    <name type="common">Sweet wormwood</name>
    <dbReference type="NCBI Taxonomy" id="35608"/>
    <lineage>
        <taxon>Eukaryota</taxon>
        <taxon>Viridiplantae</taxon>
        <taxon>Streptophyta</taxon>
        <taxon>Embryophyta</taxon>
        <taxon>Tracheophyta</taxon>
        <taxon>Spermatophyta</taxon>
        <taxon>Magnoliopsida</taxon>
        <taxon>eudicotyledons</taxon>
        <taxon>Gunneridae</taxon>
        <taxon>Pentapetalae</taxon>
        <taxon>asterids</taxon>
        <taxon>campanulids</taxon>
        <taxon>Asterales</taxon>
        <taxon>Asteraceae</taxon>
        <taxon>Asteroideae</taxon>
        <taxon>Anthemideae</taxon>
        <taxon>Artemisiinae</taxon>
        <taxon>Artemisia</taxon>
    </lineage>
</organism>
<evidence type="ECO:0000313" key="1">
    <source>
        <dbReference type="EMBL" id="PWA74146.1"/>
    </source>
</evidence>
<sequence length="218" mass="25444">MNKTDQLAQSLNLTYAEFPDHFVWIKDKKFWKHRQSGDSIGRIVAAHPSEGERYYLRILLSKIRCPKSFNHLKLCNGTRVNTFQEAALLHGYLLDNNSQQLCLEEASVFHMPYELRRLFATLLVYSCPNNPRDLWLAYENHMLEDLLRSNQMTHREAKKNALQQINGFLQSMGRNINEFNLVAQDFSYADLEDQTKEIRAEKCIIVFESLQNENFPGG</sequence>
<dbReference type="EMBL" id="PKPP01002614">
    <property type="protein sequence ID" value="PWA74146.1"/>
    <property type="molecule type" value="Genomic_DNA"/>
</dbReference>
<keyword evidence="2" id="KW-1185">Reference proteome</keyword>
<dbReference type="Proteomes" id="UP000245207">
    <property type="component" value="Unassembled WGS sequence"/>
</dbReference>
<dbReference type="PANTHER" id="PTHR10492">
    <property type="match status" value="1"/>
</dbReference>
<protein>
    <submittedName>
        <fullName evidence="1">Uncharacterized protein</fullName>
    </submittedName>
</protein>
<dbReference type="AlphaFoldDB" id="A0A2U1NKY2"/>
<dbReference type="OrthoDB" id="1701930at2759"/>
<accession>A0A2U1NKY2</accession>